<reference evidence="3 4" key="1">
    <citation type="submission" date="2019-03" db="EMBL/GenBank/DDBJ databases">
        <title>Paraburkholderia sp. isolated from native Mimosa gymnas in Guartela State Park, Brazil.</title>
        <authorList>
            <person name="Paulitsch F."/>
            <person name="Hungria M."/>
            <person name="Delamuta J.R.M."/>
            <person name="Ribeiro R.A."/>
            <person name="Dall'Agnol R."/>
            <person name="Silva J.S.B."/>
        </authorList>
    </citation>
    <scope>NUCLEOTIDE SEQUENCE [LARGE SCALE GENOMIC DNA]</scope>
    <source>
        <strain evidence="3 4">CNPSo 3008</strain>
    </source>
</reference>
<dbReference type="Pfam" id="PF09361">
    <property type="entry name" value="Phasin_2"/>
    <property type="match status" value="1"/>
</dbReference>
<comment type="caution">
    <text evidence="3">The sequence shown here is derived from an EMBL/GenBank/DDBJ whole genome shotgun (WGS) entry which is preliminary data.</text>
</comment>
<evidence type="ECO:0000313" key="4">
    <source>
        <dbReference type="Proteomes" id="UP000295606"/>
    </source>
</evidence>
<sequence length="167" mass="17795">MTESTIVLPHSAWGKEPSQTPWLTAEMSDLAQICVGTAQRIAELNSRAIDTTINEQRAVSLETANERSPFGAWRLQASFALAGTAKAAAYWRHVNEIMVDAVVDAVNEAEGCLNRNFMALSAALGDAATDVSSIVRASGPPVASGAKENEVRILDPRGDAVASRRSE</sequence>
<dbReference type="AlphaFoldDB" id="A0A4R5L5V7"/>
<gene>
    <name evidence="3" type="ORF">E1N52_35720</name>
</gene>
<evidence type="ECO:0000256" key="1">
    <source>
        <dbReference type="SAM" id="MobiDB-lite"/>
    </source>
</evidence>
<dbReference type="NCBIfam" id="TIGR01841">
    <property type="entry name" value="phasin"/>
    <property type="match status" value="1"/>
</dbReference>
<dbReference type="OrthoDB" id="9100410at2"/>
<organism evidence="3 4">
    <name type="scientific">Paraburkholderia guartelaensis</name>
    <dbReference type="NCBI Taxonomy" id="2546446"/>
    <lineage>
        <taxon>Bacteria</taxon>
        <taxon>Pseudomonadati</taxon>
        <taxon>Pseudomonadota</taxon>
        <taxon>Betaproteobacteria</taxon>
        <taxon>Burkholderiales</taxon>
        <taxon>Burkholderiaceae</taxon>
        <taxon>Paraburkholderia</taxon>
    </lineage>
</organism>
<dbReference type="InterPro" id="IPR010127">
    <property type="entry name" value="Phasin_subfam-1"/>
</dbReference>
<evidence type="ECO:0000313" key="3">
    <source>
        <dbReference type="EMBL" id="TDG03236.1"/>
    </source>
</evidence>
<dbReference type="RefSeq" id="WP_133188699.1">
    <property type="nucleotide sequence ID" value="NZ_SMOD01000044.1"/>
</dbReference>
<feature type="region of interest" description="Disordered" evidence="1">
    <location>
        <begin position="138"/>
        <end position="167"/>
    </location>
</feature>
<evidence type="ECO:0000259" key="2">
    <source>
        <dbReference type="Pfam" id="PF09361"/>
    </source>
</evidence>
<proteinExistence type="predicted"/>
<dbReference type="InterPro" id="IPR018968">
    <property type="entry name" value="Phasin"/>
</dbReference>
<name>A0A4R5L5V7_9BURK</name>
<feature type="compositionally biased region" description="Basic and acidic residues" evidence="1">
    <location>
        <begin position="147"/>
        <end position="167"/>
    </location>
</feature>
<accession>A0A4R5L5V7</accession>
<feature type="domain" description="Phasin" evidence="2">
    <location>
        <begin position="26"/>
        <end position="106"/>
    </location>
</feature>
<dbReference type="Proteomes" id="UP000295606">
    <property type="component" value="Unassembled WGS sequence"/>
</dbReference>
<dbReference type="EMBL" id="SMOD01000044">
    <property type="protein sequence ID" value="TDG03236.1"/>
    <property type="molecule type" value="Genomic_DNA"/>
</dbReference>
<protein>
    <submittedName>
        <fullName evidence="3">Phasin family protein</fullName>
    </submittedName>
</protein>